<keyword evidence="5" id="KW-0472">Membrane</keyword>
<evidence type="ECO:0000256" key="4">
    <source>
        <dbReference type="ARBA" id="ARBA00032089"/>
    </source>
</evidence>
<evidence type="ECO:0000256" key="5">
    <source>
        <dbReference type="SAM" id="Phobius"/>
    </source>
</evidence>
<dbReference type="EMBL" id="CP000492">
    <property type="protein sequence ID" value="ABL64870.1"/>
    <property type="molecule type" value="Genomic_DNA"/>
</dbReference>
<dbReference type="InterPro" id="IPR042177">
    <property type="entry name" value="Cell/Rod_1"/>
</dbReference>
<dbReference type="OrthoDB" id="9811827at2"/>
<proteinExistence type="inferred from homology"/>
<dbReference type="eggNOG" id="COG1792">
    <property type="taxonomic scope" value="Bacteria"/>
</dbReference>
<dbReference type="Proteomes" id="UP000008701">
    <property type="component" value="Chromosome"/>
</dbReference>
<dbReference type="AlphaFoldDB" id="A1BEP3"/>
<organism evidence="7 8">
    <name type="scientific">Chlorobium phaeobacteroides (strain DSM 266 / SMG 266 / 2430)</name>
    <dbReference type="NCBI Taxonomy" id="290317"/>
    <lineage>
        <taxon>Bacteria</taxon>
        <taxon>Pseudomonadati</taxon>
        <taxon>Chlorobiota</taxon>
        <taxon>Chlorobiia</taxon>
        <taxon>Chlorobiales</taxon>
        <taxon>Chlorobiaceae</taxon>
        <taxon>Chlorobium/Pelodictyon group</taxon>
        <taxon>Chlorobium</taxon>
    </lineage>
</organism>
<evidence type="ECO:0000259" key="6">
    <source>
        <dbReference type="Pfam" id="PF04085"/>
    </source>
</evidence>
<sequence>MQKFFRFFIKHNAYLLLLLYCGIGLLFIKLEKVDILSRLRQNSAEFEAFVSDRLMSYSSFWNLKKENEQLLRVNAELVAKNISLQTASRDFYARQKLLSDSTINTQNFKIARVIDRRFSSTDNSLLIDAGSNDGIRPDMSVLTPDGLVGRIVFVSKHYAKVMPVIHPDFKVSVFSDKSGATGLLSWKGGKEHIAQIEHIPLSSHITLNETILTTDFSTFSPRGVPLGRVISIKPDKLFYAIDIWLAVDFSSLTHVLVAPLKVDTEKEEMIHHTELEDKQP</sequence>
<dbReference type="HOGENOM" id="CLU_042663_5_1_10"/>
<evidence type="ECO:0000256" key="3">
    <source>
        <dbReference type="ARBA" id="ARBA00022960"/>
    </source>
</evidence>
<dbReference type="PANTHER" id="PTHR34138:SF1">
    <property type="entry name" value="CELL SHAPE-DETERMINING PROTEIN MREC"/>
    <property type="match status" value="1"/>
</dbReference>
<evidence type="ECO:0000256" key="2">
    <source>
        <dbReference type="ARBA" id="ARBA00013855"/>
    </source>
</evidence>
<keyword evidence="3" id="KW-0133">Cell shape</keyword>
<dbReference type="NCBIfam" id="NF010532">
    <property type="entry name" value="PRK13922.9-3"/>
    <property type="match status" value="1"/>
</dbReference>
<gene>
    <name evidence="7" type="ordered locus">Cpha266_0819</name>
</gene>
<feature type="transmembrane region" description="Helical" evidence="5">
    <location>
        <begin position="12"/>
        <end position="30"/>
    </location>
</feature>
<dbReference type="KEGG" id="cph:Cpha266_0819"/>
<dbReference type="InterPro" id="IPR042175">
    <property type="entry name" value="Cell/Rod_MreC_2"/>
</dbReference>
<evidence type="ECO:0000256" key="1">
    <source>
        <dbReference type="ARBA" id="ARBA00009369"/>
    </source>
</evidence>
<name>A1BEP3_CHLPD</name>
<protein>
    <recommendedName>
        <fullName evidence="2">Cell shape-determining protein MreC</fullName>
    </recommendedName>
    <alternativeName>
        <fullName evidence="4">Cell shape protein MreC</fullName>
    </alternativeName>
</protein>
<evidence type="ECO:0000313" key="7">
    <source>
        <dbReference type="EMBL" id="ABL64870.1"/>
    </source>
</evidence>
<evidence type="ECO:0000313" key="8">
    <source>
        <dbReference type="Proteomes" id="UP000008701"/>
    </source>
</evidence>
<feature type="domain" description="Rod shape-determining protein MreC beta-barrel core" evidence="6">
    <location>
        <begin position="113"/>
        <end position="258"/>
    </location>
</feature>
<dbReference type="RefSeq" id="WP_011744698.1">
    <property type="nucleotide sequence ID" value="NC_008639.1"/>
</dbReference>
<dbReference type="Pfam" id="PF04085">
    <property type="entry name" value="MreC"/>
    <property type="match status" value="1"/>
</dbReference>
<dbReference type="InterPro" id="IPR055342">
    <property type="entry name" value="MreC_beta-barrel_core"/>
</dbReference>
<dbReference type="Gene3D" id="2.40.10.350">
    <property type="entry name" value="Rod shape-determining protein MreC, domain 2"/>
    <property type="match status" value="1"/>
</dbReference>
<keyword evidence="8" id="KW-1185">Reference proteome</keyword>
<keyword evidence="5" id="KW-1133">Transmembrane helix</keyword>
<keyword evidence="5" id="KW-0812">Transmembrane</keyword>
<dbReference type="GO" id="GO:0005886">
    <property type="term" value="C:plasma membrane"/>
    <property type="evidence" value="ECO:0007669"/>
    <property type="project" value="TreeGrafter"/>
</dbReference>
<accession>A1BEP3</accession>
<dbReference type="GO" id="GO:0008360">
    <property type="term" value="P:regulation of cell shape"/>
    <property type="evidence" value="ECO:0007669"/>
    <property type="project" value="UniProtKB-KW"/>
</dbReference>
<dbReference type="Gene3D" id="2.40.10.340">
    <property type="entry name" value="Rod shape-determining protein MreC, domain 1"/>
    <property type="match status" value="1"/>
</dbReference>
<dbReference type="PANTHER" id="PTHR34138">
    <property type="entry name" value="CELL SHAPE-DETERMINING PROTEIN MREC"/>
    <property type="match status" value="1"/>
</dbReference>
<comment type="similarity">
    <text evidence="1">Belongs to the MreC family.</text>
</comment>
<reference evidence="7 8" key="1">
    <citation type="submission" date="2006-12" db="EMBL/GenBank/DDBJ databases">
        <title>Complete sequence of Chlorobium phaeobacteroides DSM 266.</title>
        <authorList>
            <consortium name="US DOE Joint Genome Institute"/>
            <person name="Copeland A."/>
            <person name="Lucas S."/>
            <person name="Lapidus A."/>
            <person name="Barry K."/>
            <person name="Detter J.C."/>
            <person name="Glavina del Rio T."/>
            <person name="Hammon N."/>
            <person name="Israni S."/>
            <person name="Pitluck S."/>
            <person name="Goltsman E."/>
            <person name="Schmutz J."/>
            <person name="Larimer F."/>
            <person name="Land M."/>
            <person name="Hauser L."/>
            <person name="Mikhailova N."/>
            <person name="Li T."/>
            <person name="Overmann J."/>
            <person name="Bryant D.A."/>
            <person name="Richardson P."/>
        </authorList>
    </citation>
    <scope>NUCLEOTIDE SEQUENCE [LARGE SCALE GENOMIC DNA]</scope>
    <source>
        <strain evidence="7 8">DSM 266</strain>
    </source>
</reference>
<dbReference type="STRING" id="290317.Cpha266_0819"/>
<dbReference type="InterPro" id="IPR007221">
    <property type="entry name" value="MreC"/>
</dbReference>